<evidence type="ECO:0000259" key="1">
    <source>
        <dbReference type="Pfam" id="PF02272"/>
    </source>
</evidence>
<feature type="domain" description="DHHA1" evidence="1">
    <location>
        <begin position="282"/>
        <end position="341"/>
    </location>
</feature>
<evidence type="ECO:0000313" key="3">
    <source>
        <dbReference type="Proteomes" id="UP000789570"/>
    </source>
</evidence>
<organism evidence="2 3">
    <name type="scientific">Funneliformis caledonium</name>
    <dbReference type="NCBI Taxonomy" id="1117310"/>
    <lineage>
        <taxon>Eukaryota</taxon>
        <taxon>Fungi</taxon>
        <taxon>Fungi incertae sedis</taxon>
        <taxon>Mucoromycota</taxon>
        <taxon>Glomeromycotina</taxon>
        <taxon>Glomeromycetes</taxon>
        <taxon>Glomerales</taxon>
        <taxon>Glomeraceae</taxon>
        <taxon>Funneliformis</taxon>
    </lineage>
</organism>
<name>A0A9N8ZCM7_9GLOM</name>
<dbReference type="GO" id="GO:0003676">
    <property type="term" value="F:nucleic acid binding"/>
    <property type="evidence" value="ECO:0007669"/>
    <property type="project" value="InterPro"/>
</dbReference>
<protein>
    <submittedName>
        <fullName evidence="2">4213_t:CDS:1</fullName>
    </submittedName>
</protein>
<proteinExistence type="predicted"/>
<sequence length="354" mass="40957">MQFYQVQKMLINRGGYRFHSLFSGFSFKKSLLHKMASPMDNSRKILSHIDPGNLNFIIYHKNCPDGFGAAYSAWTRFGTNATYFAAAHDTPPPSDTEIQGKRVGLFDFAYKNEILNEIEKKAELVVVVDHHVSAKDRLIGQGNENEKNYYFDMNKSGARLAWEFFWPDKEVPLLIRYIEDRDLWRFALPKSKEFTTFWNNVPHEFEAYDQYIKDESLIEKAKEGGTHILGYTDALVNQLVERHAAKRQITLSVDRSPPKTFTVFMLNSITLQSELGNALARKEEADFGLVWYYDAKEKRYNVSLRSIDEKADVSKIAKVFGGGGHRNASGFTWEDETIEKLFNYDRTDSEVWYI</sequence>
<gene>
    <name evidence="2" type="ORF">FCALED_LOCUS2691</name>
</gene>
<dbReference type="EMBL" id="CAJVPQ010000427">
    <property type="protein sequence ID" value="CAG8480633.1"/>
    <property type="molecule type" value="Genomic_DNA"/>
</dbReference>
<keyword evidence="3" id="KW-1185">Reference proteome</keyword>
<accession>A0A9N8ZCM7</accession>
<comment type="caution">
    <text evidence="2">The sequence shown here is derived from an EMBL/GenBank/DDBJ whole genome shotgun (WGS) entry which is preliminary data.</text>
</comment>
<dbReference type="PANTHER" id="PTHR46922">
    <property type="entry name" value="DHHA1 DOMAIN PROTEIN"/>
    <property type="match status" value="1"/>
</dbReference>
<dbReference type="SUPFAM" id="SSF64182">
    <property type="entry name" value="DHH phosphoesterases"/>
    <property type="match status" value="1"/>
</dbReference>
<dbReference type="InterPro" id="IPR038763">
    <property type="entry name" value="DHH_sf"/>
</dbReference>
<evidence type="ECO:0000313" key="2">
    <source>
        <dbReference type="EMBL" id="CAG8480633.1"/>
    </source>
</evidence>
<dbReference type="Gene3D" id="3.10.310.30">
    <property type="match status" value="1"/>
</dbReference>
<dbReference type="Proteomes" id="UP000789570">
    <property type="component" value="Unassembled WGS sequence"/>
</dbReference>
<dbReference type="PANTHER" id="PTHR46922:SF4">
    <property type="entry name" value="DHHA1 DOMAIN PROTEIN"/>
    <property type="match status" value="1"/>
</dbReference>
<dbReference type="InterPro" id="IPR003156">
    <property type="entry name" value="DHHA1_dom"/>
</dbReference>
<dbReference type="Pfam" id="PF02272">
    <property type="entry name" value="DHHA1"/>
    <property type="match status" value="1"/>
</dbReference>
<dbReference type="AlphaFoldDB" id="A0A9N8ZCM7"/>
<dbReference type="OrthoDB" id="443832at2759"/>
<reference evidence="2" key="1">
    <citation type="submission" date="2021-06" db="EMBL/GenBank/DDBJ databases">
        <authorList>
            <person name="Kallberg Y."/>
            <person name="Tangrot J."/>
            <person name="Rosling A."/>
        </authorList>
    </citation>
    <scope>NUCLEOTIDE SEQUENCE</scope>
    <source>
        <strain evidence="2">UK204</strain>
    </source>
</reference>